<dbReference type="InterPro" id="IPR036034">
    <property type="entry name" value="PDZ_sf"/>
</dbReference>
<reference evidence="4 5" key="1">
    <citation type="submission" date="2019-06" db="EMBL/GenBank/DDBJ databases">
        <title>Genomic insights into carbon and energy metabolism of Deferribacter autotrophicus revealed new metabolic traits in the phylum Deferribacteres.</title>
        <authorList>
            <person name="Slobodkin A.I."/>
            <person name="Slobodkina G.B."/>
            <person name="Allioux M."/>
            <person name="Alain K."/>
            <person name="Jebbar M."/>
            <person name="Shadrin V."/>
            <person name="Kublanov I.V."/>
            <person name="Toshchakov S.V."/>
            <person name="Bonch-Osmolovskaya E.A."/>
        </authorList>
    </citation>
    <scope>NUCLEOTIDE SEQUENCE [LARGE SCALE GENOMIC DNA]</scope>
    <source>
        <strain evidence="4 5">SL50</strain>
    </source>
</reference>
<dbReference type="GO" id="GO:0004252">
    <property type="term" value="F:serine-type endopeptidase activity"/>
    <property type="evidence" value="ECO:0007669"/>
    <property type="project" value="InterPro"/>
</dbReference>
<dbReference type="InterPro" id="IPR001478">
    <property type="entry name" value="PDZ"/>
</dbReference>
<dbReference type="OrthoDB" id="9758917at2"/>
<dbReference type="AlphaFoldDB" id="A0A5A8F615"/>
<dbReference type="Pfam" id="PF13365">
    <property type="entry name" value="Trypsin_2"/>
    <property type="match status" value="1"/>
</dbReference>
<dbReference type="PANTHER" id="PTHR43343">
    <property type="entry name" value="PEPTIDASE S12"/>
    <property type="match status" value="1"/>
</dbReference>
<gene>
    <name evidence="4" type="ORF">FHQ18_07210</name>
</gene>
<comment type="caution">
    <text evidence="4">The sequence shown here is derived from an EMBL/GenBank/DDBJ whole genome shotgun (WGS) entry which is preliminary data.</text>
</comment>
<keyword evidence="2" id="KW-0378">Hydrolase</keyword>
<dbReference type="PROSITE" id="PS50106">
    <property type="entry name" value="PDZ"/>
    <property type="match status" value="1"/>
</dbReference>
<dbReference type="InterPro" id="IPR001940">
    <property type="entry name" value="Peptidase_S1C"/>
</dbReference>
<accession>A0A5A8F615</accession>
<dbReference type="PRINTS" id="PR00834">
    <property type="entry name" value="PROTEASES2C"/>
</dbReference>
<dbReference type="Pfam" id="PF13180">
    <property type="entry name" value="PDZ_2"/>
    <property type="match status" value="1"/>
</dbReference>
<evidence type="ECO:0000256" key="1">
    <source>
        <dbReference type="ARBA" id="ARBA00022670"/>
    </source>
</evidence>
<dbReference type="SUPFAM" id="SSF50494">
    <property type="entry name" value="Trypsin-like serine proteases"/>
    <property type="match status" value="1"/>
</dbReference>
<dbReference type="SMART" id="SM00228">
    <property type="entry name" value="PDZ"/>
    <property type="match status" value="2"/>
</dbReference>
<sequence>MRHIFIILSLIFTFTFNSFASHRINDVVIAIQKIEKSVVNIRTEKIIKKTFNPFFNDPFFNDFFGFERTYKTQSLGSGFFVKNNIVVTNYHVIEAASKIFIIPYDNNQYEAELIGGDKLLDIALLKIKTKKSFPPVTLGNSDNIYLGETVIAMGNPYGLSNSVTTGVVSNTKRILKSKDGFSIFIQTDALINPGNSGGPLVNLDAEVIGINSAIYRDAQGIGFSAPINMLKRIMPEILKYKKIRRGYIGFLVEETENGNLMISHVDKNSIAFKVGIKRGDILYSLEDIPVSNKKAINYMLRSYPPGSSLKIVIKRKDELLKTKIKLATFPKNYGIKLLKEIFGLEFRQKGEYIVVTNSGIPAYIRKGDILIKVNDKDITAINVLNESVINNYLNEMEFSVYRKGQIFTILLNL</sequence>
<protein>
    <submittedName>
        <fullName evidence="4">PDZ domain-containing protein</fullName>
    </submittedName>
</protein>
<dbReference type="Proteomes" id="UP000322876">
    <property type="component" value="Unassembled WGS sequence"/>
</dbReference>
<dbReference type="SUPFAM" id="SSF50156">
    <property type="entry name" value="PDZ domain-like"/>
    <property type="match status" value="2"/>
</dbReference>
<keyword evidence="1" id="KW-0645">Protease</keyword>
<feature type="domain" description="PDZ" evidence="3">
    <location>
        <begin position="237"/>
        <end position="299"/>
    </location>
</feature>
<dbReference type="InterPro" id="IPR051201">
    <property type="entry name" value="Chloro_Bact_Ser_Proteases"/>
</dbReference>
<evidence type="ECO:0000313" key="5">
    <source>
        <dbReference type="Proteomes" id="UP000322876"/>
    </source>
</evidence>
<dbReference type="PANTHER" id="PTHR43343:SF3">
    <property type="entry name" value="PROTEASE DO-LIKE 8, CHLOROPLASTIC"/>
    <property type="match status" value="1"/>
</dbReference>
<dbReference type="GO" id="GO:0006508">
    <property type="term" value="P:proteolysis"/>
    <property type="evidence" value="ECO:0007669"/>
    <property type="project" value="UniProtKB-KW"/>
</dbReference>
<proteinExistence type="predicted"/>
<evidence type="ECO:0000256" key="2">
    <source>
        <dbReference type="ARBA" id="ARBA00022801"/>
    </source>
</evidence>
<dbReference type="InterPro" id="IPR009003">
    <property type="entry name" value="Peptidase_S1_PA"/>
</dbReference>
<evidence type="ECO:0000313" key="4">
    <source>
        <dbReference type="EMBL" id="KAA0258174.1"/>
    </source>
</evidence>
<organism evidence="4 5">
    <name type="scientific">Deferribacter autotrophicus</name>
    <dbReference type="NCBI Taxonomy" id="500465"/>
    <lineage>
        <taxon>Bacteria</taxon>
        <taxon>Pseudomonadati</taxon>
        <taxon>Deferribacterota</taxon>
        <taxon>Deferribacteres</taxon>
        <taxon>Deferribacterales</taxon>
        <taxon>Deferribacteraceae</taxon>
        <taxon>Deferribacter</taxon>
    </lineage>
</organism>
<evidence type="ECO:0000259" key="3">
    <source>
        <dbReference type="PROSITE" id="PS50106"/>
    </source>
</evidence>
<dbReference type="Gene3D" id="2.40.10.120">
    <property type="match status" value="1"/>
</dbReference>
<keyword evidence="5" id="KW-1185">Reference proteome</keyword>
<dbReference type="RefSeq" id="WP_149266495.1">
    <property type="nucleotide sequence ID" value="NZ_VFJB01000005.1"/>
</dbReference>
<dbReference type="EMBL" id="VFJB01000005">
    <property type="protein sequence ID" value="KAA0258174.1"/>
    <property type="molecule type" value="Genomic_DNA"/>
</dbReference>
<dbReference type="Gene3D" id="2.30.42.10">
    <property type="match status" value="1"/>
</dbReference>
<name>A0A5A8F615_9BACT</name>